<comment type="subunit">
    <text evidence="13">Monomer. Interacts with ssb (via C-terminus); this interaction stimulates the exonuclease activity by recruiting the enzyme to its substrate.</text>
</comment>
<keyword evidence="6" id="KW-0227">DNA damage</keyword>
<keyword evidence="11" id="KW-0234">DNA repair</keyword>
<name>V5WDH8_9SPIO</name>
<dbReference type="NCBIfam" id="NF008746">
    <property type="entry name" value="PRK11779.1"/>
    <property type="match status" value="1"/>
</dbReference>
<keyword evidence="7 18" id="KW-0378">Hydrolase</keyword>
<evidence type="ECO:0000256" key="10">
    <source>
        <dbReference type="ARBA" id="ARBA00023125"/>
    </source>
</evidence>
<comment type="catalytic activity">
    <reaction evidence="1">
        <text>Exonucleolytic cleavage in the 3'- to 5'-direction to yield nucleoside 5'-phosphates.</text>
        <dbReference type="EC" id="3.1.11.1"/>
    </reaction>
</comment>
<evidence type="ECO:0000256" key="8">
    <source>
        <dbReference type="ARBA" id="ARBA00022839"/>
    </source>
</evidence>
<dbReference type="PROSITE" id="PS51784">
    <property type="entry name" value="EXOI_SH3"/>
    <property type="match status" value="1"/>
</dbReference>
<evidence type="ECO:0000256" key="6">
    <source>
        <dbReference type="ARBA" id="ARBA00022763"/>
    </source>
</evidence>
<dbReference type="Gene3D" id="1.20.1280.70">
    <property type="entry name" value="Exonuclease ExoI, domain 3"/>
    <property type="match status" value="1"/>
</dbReference>
<dbReference type="CDD" id="cd06138">
    <property type="entry name" value="ExoI_N"/>
    <property type="match status" value="1"/>
</dbReference>
<dbReference type="InterPro" id="IPR058561">
    <property type="entry name" value="Exonuc_1_C"/>
</dbReference>
<dbReference type="SUPFAM" id="SSF53098">
    <property type="entry name" value="Ribonuclease H-like"/>
    <property type="match status" value="1"/>
</dbReference>
<keyword evidence="19" id="KW-1185">Reference proteome</keyword>
<dbReference type="AlphaFoldDB" id="V5WDH8"/>
<feature type="domain" description="ExoI C-terminal" evidence="17">
    <location>
        <begin position="358"/>
        <end position="497"/>
    </location>
</feature>
<sequence length="504" mass="58483">MEQSFLWYDLETFGTNPFHDRIAQFAAVRTNMKFEIIGEPVVLYCIPSEDYLPDPQACLVTGITPRECRSKGLPEYQFAREIFNIMMVPGTTVTGYNSIAFDDEFIRNLFYRNLFDPYLREYSNGNSRWDIINLVRATHDLRPEGIIWPETDEGKPQFRLERLSAANGIGHDQAHDALSDVYATIEMAKLIHDKQPRLFNWSWKHRKKDELRKLFNLNSRPALVHSSPLLTRKEGATTLICPLGVPGEGARQGRDTMLCADLRYDPSRILDLSVEEIRKRVFLPSAMEDETHRRYPVYSIKINRAPFVAPLNSLKPERADALNIDIQKCLDNRDTLLRNQDITAKIRQVFNDPPSGSLPDDPDYQIYGGFFADGDREQFPFIHRSMEELLSMDDKSRETGIREFISGVQRMNLTQKERVSKLVSRMLGRNFGSQLRGKAAQSWKEFCQNRLIFPLLNEARDIHSFRREIEKLQSRPGLQVRDKIVLKELLEYFDELKRITLEVS</sequence>
<dbReference type="EMBL" id="CP006939">
    <property type="protein sequence ID" value="AHC13873.1"/>
    <property type="molecule type" value="Genomic_DNA"/>
</dbReference>
<dbReference type="KEGG" id="slr:L21SP2_0441"/>
<keyword evidence="10" id="KW-0238">DNA-binding</keyword>
<feature type="binding site" evidence="15">
    <location>
        <position position="11"/>
    </location>
    <ligand>
        <name>Mg(2+)</name>
        <dbReference type="ChEBI" id="CHEBI:18420"/>
        <label>2</label>
    </ligand>
</feature>
<dbReference type="Gene3D" id="1.10.287.1240">
    <property type="match status" value="1"/>
</dbReference>
<dbReference type="InterPro" id="IPR038649">
    <property type="entry name" value="EXOI_SH3_sf"/>
</dbReference>
<dbReference type="Gene3D" id="3.30.1520.20">
    <property type="entry name" value="Exonuclease ExoI, domain 2"/>
    <property type="match status" value="1"/>
</dbReference>
<dbReference type="Pfam" id="PF26016">
    <property type="entry name" value="ExoI_C"/>
    <property type="match status" value="1"/>
</dbReference>
<evidence type="ECO:0000256" key="1">
    <source>
        <dbReference type="ARBA" id="ARBA00000563"/>
    </source>
</evidence>
<dbReference type="EC" id="3.1.11.1" evidence="2"/>
<evidence type="ECO:0000313" key="18">
    <source>
        <dbReference type="EMBL" id="AHC13873.1"/>
    </source>
</evidence>
<dbReference type="eggNOG" id="COG2925">
    <property type="taxonomic scope" value="Bacteria"/>
</dbReference>
<keyword evidence="8" id="KW-0269">Exonuclease</keyword>
<evidence type="ECO:0000256" key="3">
    <source>
        <dbReference type="ARBA" id="ARBA00019900"/>
    </source>
</evidence>
<dbReference type="RefSeq" id="WP_024266805.1">
    <property type="nucleotide sequence ID" value="NC_023035.1"/>
</dbReference>
<dbReference type="Pfam" id="PF00929">
    <property type="entry name" value="RNase_T"/>
    <property type="match status" value="1"/>
</dbReference>
<dbReference type="PATRIC" id="fig|1307761.3.peg.441"/>
<evidence type="ECO:0000256" key="13">
    <source>
        <dbReference type="ARBA" id="ARBA00046792"/>
    </source>
</evidence>
<feature type="domain" description="ExoI SH3-like" evidence="16">
    <location>
        <begin position="196"/>
        <end position="354"/>
    </location>
</feature>
<evidence type="ECO:0000256" key="11">
    <source>
        <dbReference type="ARBA" id="ARBA00023204"/>
    </source>
</evidence>
<protein>
    <recommendedName>
        <fullName evidence="3">Exodeoxyribonuclease I</fullName>
        <ecNumber evidence="2">3.1.11.1</ecNumber>
    </recommendedName>
    <alternativeName>
        <fullName evidence="12">DNA deoxyribophosphodiesterase</fullName>
    </alternativeName>
</protein>
<dbReference type="HOGENOM" id="CLU_043508_1_1_12"/>
<dbReference type="InterPro" id="IPR013520">
    <property type="entry name" value="Ribonucl_H"/>
</dbReference>
<dbReference type="Pfam" id="PF08411">
    <property type="entry name" value="ExoI_SH3"/>
    <property type="match status" value="1"/>
</dbReference>
<proteinExistence type="predicted"/>
<dbReference type="OrthoDB" id="9776650at2"/>
<feature type="binding site" evidence="14">
    <location>
        <position position="159"/>
    </location>
    <ligand>
        <name>substrate</name>
    </ligand>
</feature>
<dbReference type="InterPro" id="IPR036397">
    <property type="entry name" value="RNaseH_sf"/>
</dbReference>
<keyword evidence="5 15" id="KW-0479">Metal-binding</keyword>
<dbReference type="InterPro" id="IPR013620">
    <property type="entry name" value="Exonuc_1_SH3"/>
</dbReference>
<keyword evidence="4" id="KW-0540">Nuclease</keyword>
<dbReference type="InterPro" id="IPR012337">
    <property type="entry name" value="RNaseH-like_sf"/>
</dbReference>
<evidence type="ECO:0000256" key="14">
    <source>
        <dbReference type="PIRSR" id="PIRSR000977-1"/>
    </source>
</evidence>
<evidence type="ECO:0000259" key="16">
    <source>
        <dbReference type="PROSITE" id="PS51784"/>
    </source>
</evidence>
<dbReference type="Proteomes" id="UP000018680">
    <property type="component" value="Chromosome"/>
</dbReference>
<evidence type="ECO:0000313" key="19">
    <source>
        <dbReference type="Proteomes" id="UP000018680"/>
    </source>
</evidence>
<evidence type="ECO:0000256" key="9">
    <source>
        <dbReference type="ARBA" id="ARBA00022842"/>
    </source>
</evidence>
<evidence type="ECO:0000256" key="4">
    <source>
        <dbReference type="ARBA" id="ARBA00022722"/>
    </source>
</evidence>
<dbReference type="Gene3D" id="3.30.420.10">
    <property type="entry name" value="Ribonuclease H-like superfamily/Ribonuclease H"/>
    <property type="match status" value="1"/>
</dbReference>
<feature type="binding site" evidence="15">
    <location>
        <position position="180"/>
    </location>
    <ligand>
        <name>Mg(2+)</name>
        <dbReference type="ChEBI" id="CHEBI:18420"/>
        <label>2</label>
    </ligand>
</feature>
<comment type="cofactor">
    <cofactor evidence="15">
        <name>Mg(2+)</name>
        <dbReference type="ChEBI" id="CHEBI:18420"/>
    </cofactor>
    <text evidence="15">Binds 2 Mg(2+) ions per monomer.</text>
</comment>
<keyword evidence="9 15" id="KW-0460">Magnesium</keyword>
<evidence type="ECO:0000259" key="17">
    <source>
        <dbReference type="PROSITE" id="PS51785"/>
    </source>
</evidence>
<evidence type="ECO:0000256" key="7">
    <source>
        <dbReference type="ARBA" id="ARBA00022801"/>
    </source>
</evidence>
<organism evidence="18 19">
    <name type="scientific">Salinispira pacifica</name>
    <dbReference type="NCBI Taxonomy" id="1307761"/>
    <lineage>
        <taxon>Bacteria</taxon>
        <taxon>Pseudomonadati</taxon>
        <taxon>Spirochaetota</taxon>
        <taxon>Spirochaetia</taxon>
        <taxon>Spirochaetales</taxon>
        <taxon>Spirochaetaceae</taxon>
        <taxon>Salinispira</taxon>
    </lineage>
</organism>
<dbReference type="SMART" id="SM00479">
    <property type="entry name" value="EXOIII"/>
    <property type="match status" value="1"/>
</dbReference>
<dbReference type="FunFam" id="3.30.420.10:FF:000033">
    <property type="entry name" value="Exodeoxyribonuclease I"/>
    <property type="match status" value="1"/>
</dbReference>
<accession>V5WDH8</accession>
<dbReference type="PIRSF" id="PIRSF000977">
    <property type="entry name" value="Exodeoxyribonuclease_I"/>
    <property type="match status" value="1"/>
</dbReference>
<gene>
    <name evidence="18" type="ORF">L21SP2_0441</name>
</gene>
<dbReference type="GO" id="GO:0003677">
    <property type="term" value="F:DNA binding"/>
    <property type="evidence" value="ECO:0007669"/>
    <property type="project" value="UniProtKB-KW"/>
</dbReference>
<feature type="binding site" evidence="14">
    <location>
        <position position="11"/>
    </location>
    <ligand>
        <name>substrate</name>
    </ligand>
</feature>
<evidence type="ECO:0000256" key="5">
    <source>
        <dbReference type="ARBA" id="ARBA00022723"/>
    </source>
</evidence>
<feature type="binding site" evidence="15">
    <location>
        <position position="9"/>
    </location>
    <ligand>
        <name>Mg(2+)</name>
        <dbReference type="ChEBI" id="CHEBI:18420"/>
        <label>1</label>
    </ligand>
</feature>
<evidence type="ECO:0000256" key="12">
    <source>
        <dbReference type="ARBA" id="ARBA00031220"/>
    </source>
</evidence>
<dbReference type="GO" id="GO:0006281">
    <property type="term" value="P:DNA repair"/>
    <property type="evidence" value="ECO:0007669"/>
    <property type="project" value="UniProtKB-KW"/>
</dbReference>
<dbReference type="GO" id="GO:0046872">
    <property type="term" value="F:metal ion binding"/>
    <property type="evidence" value="ECO:0007669"/>
    <property type="project" value="UniProtKB-KW"/>
</dbReference>
<evidence type="ECO:0000256" key="2">
    <source>
        <dbReference type="ARBA" id="ARBA00012108"/>
    </source>
</evidence>
<evidence type="ECO:0000256" key="15">
    <source>
        <dbReference type="PIRSR" id="PIRSR000977-2"/>
    </source>
</evidence>
<dbReference type="PROSITE" id="PS51785">
    <property type="entry name" value="EXOI_C"/>
    <property type="match status" value="1"/>
</dbReference>
<dbReference type="STRING" id="1307761.L21SP2_0441"/>
<dbReference type="GO" id="GO:0008310">
    <property type="term" value="F:single-stranded DNA 3'-5' DNA exonuclease activity"/>
    <property type="evidence" value="ECO:0007669"/>
    <property type="project" value="UniProtKB-EC"/>
</dbReference>
<dbReference type="InterPro" id="IPR023607">
    <property type="entry name" value="Exodeoxyribonuclease_I"/>
</dbReference>
<dbReference type="InterPro" id="IPR034747">
    <property type="entry name" value="EXOI_SH3"/>
</dbReference>
<reference evidence="18 19" key="1">
    <citation type="journal article" date="2015" name="Stand. Genomic Sci.">
        <title>Complete genome sequence and description of Salinispira pacifica gen. nov., sp. nov., a novel spirochaete isolated form a hypersaline microbial mat.</title>
        <authorList>
            <person name="Ben Hania W."/>
            <person name="Joseph M."/>
            <person name="Schumann P."/>
            <person name="Bunk B."/>
            <person name="Fiebig A."/>
            <person name="Sproer C."/>
            <person name="Klenk H.P."/>
            <person name="Fardeau M.L."/>
            <person name="Spring S."/>
        </authorList>
    </citation>
    <scope>NUCLEOTIDE SEQUENCE [LARGE SCALE GENOMIC DNA]</scope>
    <source>
        <strain evidence="18 19">L21-RPul-D2</strain>
    </source>
</reference>